<gene>
    <name evidence="9" type="ORF">B0T21DRAFT_412658</name>
</gene>
<comment type="similarity">
    <text evidence="5">Belongs to the SAT4 family.</text>
</comment>
<evidence type="ECO:0000256" key="7">
    <source>
        <dbReference type="SAM" id="Phobius"/>
    </source>
</evidence>
<evidence type="ECO:0000256" key="6">
    <source>
        <dbReference type="SAM" id="MobiDB-lite"/>
    </source>
</evidence>
<dbReference type="Proteomes" id="UP001172159">
    <property type="component" value="Unassembled WGS sequence"/>
</dbReference>
<keyword evidence="10" id="KW-1185">Reference proteome</keyword>
<feature type="domain" description="Rhodopsin" evidence="8">
    <location>
        <begin position="37"/>
        <end position="278"/>
    </location>
</feature>
<keyword evidence="4 7" id="KW-0472">Membrane</keyword>
<dbReference type="InterPro" id="IPR049326">
    <property type="entry name" value="Rhodopsin_dom_fungi"/>
</dbReference>
<evidence type="ECO:0000256" key="3">
    <source>
        <dbReference type="ARBA" id="ARBA00022989"/>
    </source>
</evidence>
<dbReference type="InterPro" id="IPR052337">
    <property type="entry name" value="SAT4-like"/>
</dbReference>
<protein>
    <recommendedName>
        <fullName evidence="8">Rhodopsin domain-containing protein</fullName>
    </recommendedName>
</protein>
<dbReference type="Pfam" id="PF20684">
    <property type="entry name" value="Fung_rhodopsin"/>
    <property type="match status" value="1"/>
</dbReference>
<evidence type="ECO:0000313" key="10">
    <source>
        <dbReference type="Proteomes" id="UP001172159"/>
    </source>
</evidence>
<comment type="subcellular location">
    <subcellularLocation>
        <location evidence="1">Membrane</location>
        <topology evidence="1">Multi-pass membrane protein</topology>
    </subcellularLocation>
</comment>
<feature type="transmembrane region" description="Helical" evidence="7">
    <location>
        <begin position="96"/>
        <end position="123"/>
    </location>
</feature>
<keyword evidence="2 7" id="KW-0812">Transmembrane</keyword>
<evidence type="ECO:0000313" key="9">
    <source>
        <dbReference type="EMBL" id="KAK0732486.1"/>
    </source>
</evidence>
<feature type="compositionally biased region" description="Basic and acidic residues" evidence="6">
    <location>
        <begin position="355"/>
        <end position="366"/>
    </location>
</feature>
<feature type="transmembrane region" description="Helical" evidence="7">
    <location>
        <begin position="180"/>
        <end position="202"/>
    </location>
</feature>
<feature type="transmembrane region" description="Helical" evidence="7">
    <location>
        <begin position="20"/>
        <end position="41"/>
    </location>
</feature>
<dbReference type="PANTHER" id="PTHR33048">
    <property type="entry name" value="PTH11-LIKE INTEGRAL MEMBRANE PROTEIN (AFU_ORTHOLOGUE AFUA_5G11245)"/>
    <property type="match status" value="1"/>
</dbReference>
<proteinExistence type="inferred from homology"/>
<accession>A0AA40ECL4</accession>
<evidence type="ECO:0000256" key="2">
    <source>
        <dbReference type="ARBA" id="ARBA00022692"/>
    </source>
</evidence>
<feature type="transmembrane region" description="Helical" evidence="7">
    <location>
        <begin position="53"/>
        <end position="76"/>
    </location>
</feature>
<feature type="transmembrane region" description="Helical" evidence="7">
    <location>
        <begin position="135"/>
        <end position="156"/>
    </location>
</feature>
<reference evidence="9" key="1">
    <citation type="submission" date="2023-06" db="EMBL/GenBank/DDBJ databases">
        <title>Genome-scale phylogeny and comparative genomics of the fungal order Sordariales.</title>
        <authorList>
            <consortium name="Lawrence Berkeley National Laboratory"/>
            <person name="Hensen N."/>
            <person name="Bonometti L."/>
            <person name="Westerberg I."/>
            <person name="Brannstrom I.O."/>
            <person name="Guillou S."/>
            <person name="Cros-Aarteil S."/>
            <person name="Calhoun S."/>
            <person name="Haridas S."/>
            <person name="Kuo A."/>
            <person name="Mondo S."/>
            <person name="Pangilinan J."/>
            <person name="Riley R."/>
            <person name="Labutti K."/>
            <person name="Andreopoulos B."/>
            <person name="Lipzen A."/>
            <person name="Chen C."/>
            <person name="Yanf M."/>
            <person name="Daum C."/>
            <person name="Ng V."/>
            <person name="Clum A."/>
            <person name="Steindorff A."/>
            <person name="Ohm R."/>
            <person name="Martin F."/>
            <person name="Silar P."/>
            <person name="Natvig D."/>
            <person name="Lalanne C."/>
            <person name="Gautier V."/>
            <person name="Ament-Velasquez S.L."/>
            <person name="Kruys A."/>
            <person name="Hutchinson M.I."/>
            <person name="Powell A.J."/>
            <person name="Barry K."/>
            <person name="Miller A.N."/>
            <person name="Grigoriev I.V."/>
            <person name="Debuchy R."/>
            <person name="Gladieux P."/>
            <person name="Thoren M.H."/>
            <person name="Johannesson H."/>
        </authorList>
    </citation>
    <scope>NUCLEOTIDE SEQUENCE</scope>
    <source>
        <strain evidence="9">CBS 540.89</strain>
    </source>
</reference>
<evidence type="ECO:0000256" key="5">
    <source>
        <dbReference type="ARBA" id="ARBA00038359"/>
    </source>
</evidence>
<organism evidence="9 10">
    <name type="scientific">Apiosordaria backusii</name>
    <dbReference type="NCBI Taxonomy" id="314023"/>
    <lineage>
        <taxon>Eukaryota</taxon>
        <taxon>Fungi</taxon>
        <taxon>Dikarya</taxon>
        <taxon>Ascomycota</taxon>
        <taxon>Pezizomycotina</taxon>
        <taxon>Sordariomycetes</taxon>
        <taxon>Sordariomycetidae</taxon>
        <taxon>Sordariales</taxon>
        <taxon>Lasiosphaeriaceae</taxon>
        <taxon>Apiosordaria</taxon>
    </lineage>
</organism>
<feature type="transmembrane region" description="Helical" evidence="7">
    <location>
        <begin position="214"/>
        <end position="234"/>
    </location>
</feature>
<sequence>MFSTNLPDDTKSPENITLNIILASVLAPTFAIIFVALRFYTSRSILRVIHKDDWLILIALVLSIIYSATLIAMTKFGLGYHIRYLIRFENWESKPMLLLAGFPAAITSNLSVLFIKASILVFYLRFSTTRPFNHVIYVMLVIVVIAYSLAAFGTLFGCRPMAAFWDRHVKDRKCISKDAWYGWLIILNCVTDFILLVLPLWLLAPLKIGFSQKAAIAAILGTGGFVVGISVFRVVVVSQGWNNRDFTYRFAINYIWSVIETNVAIICASAPTLRALVGRYVPSLLQLSAQRRDPLTLYTIPVSHVAAAQRPRQAPSSPDGGIERAPNHENYVSGSSAQLTSNYGNKLFGPASDRGSSRGRSDHTAL</sequence>
<evidence type="ECO:0000259" key="8">
    <source>
        <dbReference type="Pfam" id="PF20684"/>
    </source>
</evidence>
<evidence type="ECO:0000256" key="1">
    <source>
        <dbReference type="ARBA" id="ARBA00004141"/>
    </source>
</evidence>
<dbReference type="AlphaFoldDB" id="A0AA40ECL4"/>
<dbReference type="EMBL" id="JAUKTV010000008">
    <property type="protein sequence ID" value="KAK0732486.1"/>
    <property type="molecule type" value="Genomic_DNA"/>
</dbReference>
<evidence type="ECO:0000256" key="4">
    <source>
        <dbReference type="ARBA" id="ARBA00023136"/>
    </source>
</evidence>
<dbReference type="GO" id="GO:0016020">
    <property type="term" value="C:membrane"/>
    <property type="evidence" value="ECO:0007669"/>
    <property type="project" value="UniProtKB-SubCell"/>
</dbReference>
<name>A0AA40ECL4_9PEZI</name>
<comment type="caution">
    <text evidence="9">The sequence shown here is derived from an EMBL/GenBank/DDBJ whole genome shotgun (WGS) entry which is preliminary data.</text>
</comment>
<feature type="region of interest" description="Disordered" evidence="6">
    <location>
        <begin position="347"/>
        <end position="366"/>
    </location>
</feature>
<feature type="region of interest" description="Disordered" evidence="6">
    <location>
        <begin position="308"/>
        <end position="338"/>
    </location>
</feature>
<feature type="transmembrane region" description="Helical" evidence="7">
    <location>
        <begin position="254"/>
        <end position="277"/>
    </location>
</feature>
<keyword evidence="3 7" id="KW-1133">Transmembrane helix</keyword>
<dbReference type="PANTHER" id="PTHR33048:SF55">
    <property type="entry name" value="INTEGRAL MEMBRANE PROTEIN"/>
    <property type="match status" value="1"/>
</dbReference>